<dbReference type="Proteomes" id="UP000549394">
    <property type="component" value="Unassembled WGS sequence"/>
</dbReference>
<dbReference type="InterPro" id="IPR018289">
    <property type="entry name" value="MULE_transposase_dom"/>
</dbReference>
<keyword evidence="3" id="KW-0862">Zinc</keyword>
<feature type="domain" description="FLYWCH-type" evidence="4">
    <location>
        <begin position="160"/>
        <end position="217"/>
    </location>
</feature>
<keyword evidence="1" id="KW-0479">Metal-binding</keyword>
<evidence type="ECO:0000259" key="4">
    <source>
        <dbReference type="Pfam" id="PF04500"/>
    </source>
</evidence>
<keyword evidence="7" id="KW-1185">Reference proteome</keyword>
<evidence type="ECO:0000256" key="1">
    <source>
        <dbReference type="ARBA" id="ARBA00022723"/>
    </source>
</evidence>
<evidence type="ECO:0000256" key="3">
    <source>
        <dbReference type="ARBA" id="ARBA00022833"/>
    </source>
</evidence>
<name>A0A7I8WEK6_9ANNE</name>
<protein>
    <submittedName>
        <fullName evidence="6">DgyrCDS14699</fullName>
    </submittedName>
</protein>
<dbReference type="Gene3D" id="2.20.25.240">
    <property type="match status" value="1"/>
</dbReference>
<organism evidence="6 7">
    <name type="scientific">Dimorphilus gyrociliatus</name>
    <dbReference type="NCBI Taxonomy" id="2664684"/>
    <lineage>
        <taxon>Eukaryota</taxon>
        <taxon>Metazoa</taxon>
        <taxon>Spiralia</taxon>
        <taxon>Lophotrochozoa</taxon>
        <taxon>Annelida</taxon>
        <taxon>Polychaeta</taxon>
        <taxon>Polychaeta incertae sedis</taxon>
        <taxon>Dinophilidae</taxon>
        <taxon>Dimorphilus</taxon>
    </lineage>
</organism>
<dbReference type="Pfam" id="PF04500">
    <property type="entry name" value="FLYWCH"/>
    <property type="match status" value="1"/>
</dbReference>
<dbReference type="GO" id="GO:0008270">
    <property type="term" value="F:zinc ion binding"/>
    <property type="evidence" value="ECO:0007669"/>
    <property type="project" value="UniProtKB-KW"/>
</dbReference>
<evidence type="ECO:0000256" key="2">
    <source>
        <dbReference type="ARBA" id="ARBA00022771"/>
    </source>
</evidence>
<accession>A0A7I8WEK6</accession>
<evidence type="ECO:0000313" key="6">
    <source>
        <dbReference type="EMBL" id="CAD5126613.1"/>
    </source>
</evidence>
<evidence type="ECO:0000259" key="5">
    <source>
        <dbReference type="Pfam" id="PF10551"/>
    </source>
</evidence>
<evidence type="ECO:0000313" key="7">
    <source>
        <dbReference type="Proteomes" id="UP000549394"/>
    </source>
</evidence>
<dbReference type="OrthoDB" id="6144560at2759"/>
<sequence>MLPYCFGCKKKINKLKQGVRSLCHHKVHWACLSDGLCSICSSVDKKRIRIILSKCDEILQDKSTNKVSNAENIDLNHTREEIDVQNIIMDVDHEEVVTLIETLNCDAEYRLDNNLSESSPLHGNTLHLNENDINMEESFESIPEVNYDSNGKFRIFPTGSQKGKELLVSNGHSFVVKRKDKTSIIWRCGVRSKKMKCPASVIQRNNNFSLESKYHIHPPKKNLEQIIEMKVTAKQKGKTDTNVSGKRIAENVLLHFANMGNIVKVENCKEMINYHRRKNRPNEPIGRNFLINNCFIPDDFLKKDVVENNERVIIFSTSKQLSLLAGSKVWYLDGTFKIVKDPFTQLFLFHSFLKKEGELKQVPLLYAFMSSKKKKAYNLLFKCINQLLQYKEPKKIVMDFEKAVWKAVLNNWENVNLSGCLFHWNQAVYRKIQELGYSSDFNKKNGQWFEMRQLMALPFLPSHIIPIEFIKIKDYLKSIDKLADFIDYFERTWILNDVWSPKRWSIYQCAIRTNNDVEGFHNRLNGNVGVNVSFYSVIDELKREADLIPAYQRMLSEKKILRYQRKLYKNLQNKIFSIWERFEQHEITSSEVLLKCSELYLVAQ</sequence>
<proteinExistence type="predicted"/>
<gene>
    <name evidence="6" type="ORF">DGYR_LOCUS13850</name>
</gene>
<dbReference type="EMBL" id="CAJFCJ010000066">
    <property type="protein sequence ID" value="CAD5126613.1"/>
    <property type="molecule type" value="Genomic_DNA"/>
</dbReference>
<dbReference type="Pfam" id="PF10551">
    <property type="entry name" value="MULE"/>
    <property type="match status" value="1"/>
</dbReference>
<dbReference type="AlphaFoldDB" id="A0A7I8WEK6"/>
<dbReference type="PANTHER" id="PTHR20956:SF12">
    <property type="entry name" value="FLYWCH-TYPE DOMAIN-CONTAINING PROTEIN"/>
    <property type="match status" value="1"/>
</dbReference>
<reference evidence="6 7" key="1">
    <citation type="submission" date="2020-08" db="EMBL/GenBank/DDBJ databases">
        <authorList>
            <person name="Hejnol A."/>
        </authorList>
    </citation>
    <scope>NUCLEOTIDE SEQUENCE [LARGE SCALE GENOMIC DNA]</scope>
</reference>
<feature type="domain" description="MULE transposase" evidence="5">
    <location>
        <begin position="329"/>
        <end position="426"/>
    </location>
</feature>
<dbReference type="InterPro" id="IPR007588">
    <property type="entry name" value="Znf_FLYWCH"/>
</dbReference>
<dbReference type="PANTHER" id="PTHR20956">
    <property type="entry name" value="HEH2P"/>
    <property type="match status" value="1"/>
</dbReference>
<comment type="caution">
    <text evidence="6">The sequence shown here is derived from an EMBL/GenBank/DDBJ whole genome shotgun (WGS) entry which is preliminary data.</text>
</comment>
<keyword evidence="2" id="KW-0863">Zinc-finger</keyword>